<protein>
    <submittedName>
        <fullName evidence="7">Glycosyl hydrolases family 38 C-terminal domain-containing protein</fullName>
    </submittedName>
</protein>
<dbReference type="InterPro" id="IPR037094">
    <property type="entry name" value="Glyco_hydro_38_cen_sf"/>
</dbReference>
<evidence type="ECO:0000256" key="4">
    <source>
        <dbReference type="ARBA" id="ARBA00023295"/>
    </source>
</evidence>
<dbReference type="InterPro" id="IPR028995">
    <property type="entry name" value="Glyco_hydro_57/38_cen_sf"/>
</dbReference>
<dbReference type="Gene3D" id="1.20.1270.50">
    <property type="entry name" value="Glycoside hydrolase family 38, central domain"/>
    <property type="match status" value="1"/>
</dbReference>
<dbReference type="EMBL" id="FNFF01000001">
    <property type="protein sequence ID" value="SDJ60311.1"/>
    <property type="molecule type" value="Genomic_DNA"/>
</dbReference>
<accession>A0A1G8V2Q2</accession>
<dbReference type="SUPFAM" id="SSF88713">
    <property type="entry name" value="Glycoside hydrolase/deacetylase"/>
    <property type="match status" value="1"/>
</dbReference>
<dbReference type="Pfam" id="PF01074">
    <property type="entry name" value="Glyco_hydro_38N"/>
    <property type="match status" value="1"/>
</dbReference>
<keyword evidence="2" id="KW-0479">Metal-binding</keyword>
<evidence type="ECO:0000313" key="8">
    <source>
        <dbReference type="Proteomes" id="UP000199155"/>
    </source>
</evidence>
<feature type="region of interest" description="Disordered" evidence="5">
    <location>
        <begin position="658"/>
        <end position="677"/>
    </location>
</feature>
<evidence type="ECO:0000256" key="2">
    <source>
        <dbReference type="ARBA" id="ARBA00022723"/>
    </source>
</evidence>
<dbReference type="OrthoDB" id="1049785at2"/>
<evidence type="ECO:0000259" key="6">
    <source>
        <dbReference type="SMART" id="SM00872"/>
    </source>
</evidence>
<gene>
    <name evidence="7" type="ORF">SAMN05421806_1011219</name>
</gene>
<dbReference type="GO" id="GO:0030246">
    <property type="term" value="F:carbohydrate binding"/>
    <property type="evidence" value="ECO:0007669"/>
    <property type="project" value="InterPro"/>
</dbReference>
<keyword evidence="4" id="KW-0326">Glycosidase</keyword>
<dbReference type="PANTHER" id="PTHR46017">
    <property type="entry name" value="ALPHA-MANNOSIDASE 2C1"/>
    <property type="match status" value="1"/>
</dbReference>
<keyword evidence="3 7" id="KW-0378">Hydrolase</keyword>
<sequence length="1522" mass="162978">MPDQDFSVHVSGVATPGLFTGPESDPLQVVRVRIRRTRPAGPLRVSVTGPDVTTPRPRLLRADTVEAYAGVDARAELGGSARESLESWAEVAVRAKGAPGDRLPATARVHAADGRLLASYAFELTVAEPGWTIRLVPHFHYDPMWWNTQAAYTALWDTPLRAGEPEKGWEYTGVPAFTLVPLHLQQAADDPAYRFVLSELDYLKPFWDTHPEHRDEIRQLIREGRLEIVGGTYNEPSTNLTTAETTARSAGHGLGFHRGVLGGDPRTAWQLDVFGHDPSFASLMADAGLDSAVFARGPHHQWGPMMDTWGEALRPPSAMQLPAEYDWLGPDGGGLLLHYLPAHYSAGWFSHKAGSADEAAEQLLALYELLRTGAATRNVLIPMGTDFSWPHPWGLDVQHAWNRRYTWPRMEHAGPREHFAAVRAELAARGERPLPVTREMGPVYTGKDVTYADVKQAHRAAEYLVQEAETFASLVHGLGLIPYPADALDKAWRHLLHAAHHDAVTGTFSDQVYLDLLPTWREAYELAHSVRESALSALTDAMDTRVPGSWAPGSTKAEAGEASDRAAGPAGVVAVTVFNPVSWARTDVVRTQVALDALGVADAACVGVRGEEGGAPAPVLVEHVHDGVAQLAFLARDVPSLGHRTWWLVGTDGPLSGGWAEESGAGGRPEESAPAAGRPRIANAAFAVEADPARGGGLSRVTDLRSGRELLTDGEVDELLVQDEYPAHPFFEEGPWHLLPKGPGTGSGAAPAEAVTVERSPLGARIVARGRTGPVRWTRTTTLWDGLDRVELTTKVDEFDGSDQLLRLRIPADVPGALPVAETAAAAVGRGFAFPDSDTGVDHTRAPWTLDTPCLNWFALSSTLRVRFGDSDSDSAERPLGAGEIVLPDAGLLGYGQPAADDTDPLRDLVTALVRRGVTTTPTRAAGPRWGDLAVDSSLPDFRIAVGGPEVNSFTAAVLADAGPEFAEAVRSGASPLVWVPAREALRELWRPGCDLTGVRDLPVAVLTDPARLGALAEQVVRDGLLSASRPRDLGTDEPFEDRTVGLLVRGTPSFAIDTAGRLHSTLMRSCTGRPSAEWMDPPRRTAPDGSSFQLQHWTHVFEHALVASDGDWRAADLVRRGREFNQPLTAVTGTPHDGPAHRAFSQLSVEPSRQVVVETVKKSADGAALAVRLRETHGEPVRARLTKEMVVLGAERADLLDRPVPGGPSGEDGLLALHGNAYTTLRLTPEPLPGTEELREAVQPVFSRYWLHNTGTAPLGNAPYSVQVMPYALTAGAGPLRTQVTLTSNTACGEGSSEQEALETAEHLVEVHPPEGWDVSWTRDTVRTGAGGHVRLPLTVRPAPGAEPGDHLVRVVATTPAGAVEDVLTVTVPGHDGPPPGVGVTAETGRVDVAPGGRAELAVRIRNDLHSPLHGEALVVSPYGGWRIVPERSAELHLAAREVTRTVFALTPPMDTPPGVYWVLIKAVCQGRIAYGPAVAVHVGEGPRPHTRTAQDTHGPRTGTDTLGPGTGQATHEGKAP</sequence>
<dbReference type="SUPFAM" id="SSF74650">
    <property type="entry name" value="Galactose mutarotase-like"/>
    <property type="match status" value="2"/>
</dbReference>
<dbReference type="GO" id="GO:0009313">
    <property type="term" value="P:oligosaccharide catabolic process"/>
    <property type="evidence" value="ECO:0007669"/>
    <property type="project" value="TreeGrafter"/>
</dbReference>
<reference evidence="7 8" key="1">
    <citation type="submission" date="2016-10" db="EMBL/GenBank/DDBJ databases">
        <authorList>
            <person name="de Groot N.N."/>
        </authorList>
    </citation>
    <scope>NUCLEOTIDE SEQUENCE [LARGE SCALE GENOMIC DNA]</scope>
    <source>
        <strain evidence="7 8">CGMCC 4.5727</strain>
    </source>
</reference>
<dbReference type="GO" id="GO:0006013">
    <property type="term" value="P:mannose metabolic process"/>
    <property type="evidence" value="ECO:0007669"/>
    <property type="project" value="InterPro"/>
</dbReference>
<dbReference type="InterPro" id="IPR013780">
    <property type="entry name" value="Glyco_hydro_b"/>
</dbReference>
<evidence type="ECO:0000256" key="1">
    <source>
        <dbReference type="ARBA" id="ARBA00009792"/>
    </source>
</evidence>
<evidence type="ECO:0000256" key="3">
    <source>
        <dbReference type="ARBA" id="ARBA00022801"/>
    </source>
</evidence>
<dbReference type="InterPro" id="IPR027291">
    <property type="entry name" value="Glyco_hydro_38_N_sf"/>
</dbReference>
<evidence type="ECO:0000256" key="5">
    <source>
        <dbReference type="SAM" id="MobiDB-lite"/>
    </source>
</evidence>
<dbReference type="RefSeq" id="WP_093607558.1">
    <property type="nucleotide sequence ID" value="NZ_FNFF01000001.1"/>
</dbReference>
<dbReference type="SUPFAM" id="SSF88688">
    <property type="entry name" value="Families 57/38 glycoside transferase middle domain"/>
    <property type="match status" value="1"/>
</dbReference>
<name>A0A1G8V2Q2_9ACTN</name>
<dbReference type="STRING" id="417292.SAMN05421806_1011219"/>
<feature type="domain" description="Glycoside hydrolase family 38 central" evidence="6">
    <location>
        <begin position="449"/>
        <end position="520"/>
    </location>
</feature>
<evidence type="ECO:0000313" key="7">
    <source>
        <dbReference type="EMBL" id="SDJ60311.1"/>
    </source>
</evidence>
<dbReference type="InterPro" id="IPR015341">
    <property type="entry name" value="Glyco_hydro_38_cen"/>
</dbReference>
<dbReference type="GO" id="GO:0046872">
    <property type="term" value="F:metal ion binding"/>
    <property type="evidence" value="ECO:0007669"/>
    <property type="project" value="UniProtKB-KW"/>
</dbReference>
<dbReference type="GO" id="GO:0004559">
    <property type="term" value="F:alpha-mannosidase activity"/>
    <property type="evidence" value="ECO:0007669"/>
    <property type="project" value="InterPro"/>
</dbReference>
<dbReference type="Gene3D" id="3.20.110.10">
    <property type="entry name" value="Glycoside hydrolase 38, N terminal domain"/>
    <property type="match status" value="1"/>
</dbReference>
<dbReference type="Proteomes" id="UP000199155">
    <property type="component" value="Unassembled WGS sequence"/>
</dbReference>
<feature type="compositionally biased region" description="Basic and acidic residues" evidence="5">
    <location>
        <begin position="1486"/>
        <end position="1500"/>
    </location>
</feature>
<dbReference type="Pfam" id="PF09261">
    <property type="entry name" value="Alpha-mann_mid"/>
    <property type="match status" value="1"/>
</dbReference>
<dbReference type="Gene3D" id="2.60.40.1180">
    <property type="entry name" value="Golgi alpha-mannosidase II"/>
    <property type="match status" value="1"/>
</dbReference>
<dbReference type="InterPro" id="IPR000602">
    <property type="entry name" value="Glyco_hydro_38_N"/>
</dbReference>
<dbReference type="PANTHER" id="PTHR46017:SF1">
    <property type="entry name" value="ALPHA-MANNOSIDASE 2C1"/>
    <property type="match status" value="1"/>
</dbReference>
<dbReference type="InterPro" id="IPR011330">
    <property type="entry name" value="Glyco_hydro/deAcase_b/a-brl"/>
</dbReference>
<keyword evidence="8" id="KW-1185">Reference proteome</keyword>
<feature type="region of interest" description="Disordered" evidence="5">
    <location>
        <begin position="1485"/>
        <end position="1522"/>
    </location>
</feature>
<dbReference type="SMART" id="SM00872">
    <property type="entry name" value="Alpha-mann_mid"/>
    <property type="match status" value="1"/>
</dbReference>
<dbReference type="Gene3D" id="2.70.98.30">
    <property type="entry name" value="Golgi alpha-mannosidase II, domain 4"/>
    <property type="match status" value="1"/>
</dbReference>
<proteinExistence type="inferred from homology"/>
<comment type="similarity">
    <text evidence="1">Belongs to the glycosyl hydrolase 38 family.</text>
</comment>
<organism evidence="7 8">
    <name type="scientific">Streptomyces indicus</name>
    <dbReference type="NCBI Taxonomy" id="417292"/>
    <lineage>
        <taxon>Bacteria</taxon>
        <taxon>Bacillati</taxon>
        <taxon>Actinomycetota</taxon>
        <taxon>Actinomycetes</taxon>
        <taxon>Kitasatosporales</taxon>
        <taxon>Streptomycetaceae</taxon>
        <taxon>Streptomyces</taxon>
    </lineage>
</organism>
<dbReference type="InterPro" id="IPR011013">
    <property type="entry name" value="Gal_mutarotase_sf_dom"/>
</dbReference>